<dbReference type="EMBL" id="JAMKFB020000009">
    <property type="protein sequence ID" value="KAL0184841.1"/>
    <property type="molecule type" value="Genomic_DNA"/>
</dbReference>
<dbReference type="InterPro" id="IPR018799">
    <property type="entry name" value="TRAF3IP1"/>
</dbReference>
<dbReference type="GO" id="GO:0030030">
    <property type="term" value="P:cell projection organization"/>
    <property type="evidence" value="ECO:0007669"/>
    <property type="project" value="UniProtKB-KW"/>
</dbReference>
<feature type="non-terminal residue" evidence="10">
    <location>
        <position position="54"/>
    </location>
</feature>
<evidence type="ECO:0000256" key="4">
    <source>
        <dbReference type="ARBA" id="ARBA00022794"/>
    </source>
</evidence>
<keyword evidence="5" id="KW-0175">Coiled coil</keyword>
<reference evidence="10 11" key="1">
    <citation type="submission" date="2024-05" db="EMBL/GenBank/DDBJ databases">
        <title>Genome sequencing and assembly of Indian major carp, Cirrhinus mrigala (Hamilton, 1822).</title>
        <authorList>
            <person name="Mohindra V."/>
            <person name="Chowdhury L.M."/>
            <person name="Lal K."/>
            <person name="Jena J.K."/>
        </authorList>
    </citation>
    <scope>NUCLEOTIDE SEQUENCE [LARGE SCALE GENOMIC DNA]</scope>
    <source>
        <strain evidence="10">CM1030</strain>
        <tissue evidence="10">Blood</tissue>
    </source>
</reference>
<evidence type="ECO:0000256" key="5">
    <source>
        <dbReference type="ARBA" id="ARBA00023054"/>
    </source>
</evidence>
<evidence type="ECO:0000256" key="3">
    <source>
        <dbReference type="ARBA" id="ARBA00022490"/>
    </source>
</evidence>
<name>A0ABD0QF76_CIRMR</name>
<evidence type="ECO:0000256" key="6">
    <source>
        <dbReference type="ARBA" id="ARBA00023212"/>
    </source>
</evidence>
<comment type="subcellular location">
    <subcellularLocation>
        <location evidence="2">Cytoplasm</location>
        <location evidence="2">Cytoskeleton</location>
        <location evidence="2">Cilium axoneme</location>
    </subcellularLocation>
    <subcellularLocation>
        <location evidence="1">Cytoplasm</location>
        <location evidence="1">Cytoskeleton</location>
        <location evidence="1">Cilium basal body</location>
    </subcellularLocation>
</comment>
<dbReference type="Pfam" id="PF10243">
    <property type="entry name" value="MIP-T3"/>
    <property type="match status" value="1"/>
</dbReference>
<gene>
    <name evidence="10" type="ORF">M9458_020537</name>
</gene>
<dbReference type="PANTHER" id="PTHR31363:SF0">
    <property type="entry name" value="TRAF3-INTERACTING PROTEIN 1"/>
    <property type="match status" value="1"/>
</dbReference>
<proteinExistence type="inferred from homology"/>
<dbReference type="Gene3D" id="1.10.418.50">
    <property type="entry name" value="Microtubule-binding protein MIP-T3"/>
    <property type="match status" value="1"/>
</dbReference>
<organism evidence="10 11">
    <name type="scientific">Cirrhinus mrigala</name>
    <name type="common">Mrigala</name>
    <dbReference type="NCBI Taxonomy" id="683832"/>
    <lineage>
        <taxon>Eukaryota</taxon>
        <taxon>Metazoa</taxon>
        <taxon>Chordata</taxon>
        <taxon>Craniata</taxon>
        <taxon>Vertebrata</taxon>
        <taxon>Euteleostomi</taxon>
        <taxon>Actinopterygii</taxon>
        <taxon>Neopterygii</taxon>
        <taxon>Teleostei</taxon>
        <taxon>Ostariophysi</taxon>
        <taxon>Cypriniformes</taxon>
        <taxon>Cyprinidae</taxon>
        <taxon>Labeoninae</taxon>
        <taxon>Labeonini</taxon>
        <taxon>Cirrhinus</taxon>
    </lineage>
</organism>
<evidence type="ECO:0000256" key="1">
    <source>
        <dbReference type="ARBA" id="ARBA00004120"/>
    </source>
</evidence>
<keyword evidence="7" id="KW-0966">Cell projection</keyword>
<evidence type="ECO:0000259" key="9">
    <source>
        <dbReference type="Pfam" id="PF10243"/>
    </source>
</evidence>
<feature type="non-terminal residue" evidence="10">
    <location>
        <position position="1"/>
    </location>
</feature>
<evidence type="ECO:0000313" key="10">
    <source>
        <dbReference type="EMBL" id="KAL0184841.1"/>
    </source>
</evidence>
<comment type="caution">
    <text evidence="10">The sequence shown here is derived from an EMBL/GenBank/DDBJ whole genome shotgun (WGS) entry which is preliminary data.</text>
</comment>
<evidence type="ECO:0000256" key="8">
    <source>
        <dbReference type="ARBA" id="ARBA00043971"/>
    </source>
</evidence>
<dbReference type="PANTHER" id="PTHR31363">
    <property type="entry name" value="TRAF3-INTERACTING PROTEIN 1"/>
    <property type="match status" value="1"/>
</dbReference>
<accession>A0ABD0QF76</accession>
<keyword evidence="6" id="KW-0206">Cytoskeleton</keyword>
<sequence length="54" mass="5845">DKDSKIAFLQKAIDVVMLVSGEPLAAKPARIVAGHEPEKTNELLQVIAKCCLNK</sequence>
<dbReference type="GO" id="GO:0005930">
    <property type="term" value="C:axoneme"/>
    <property type="evidence" value="ECO:0007669"/>
    <property type="project" value="UniProtKB-SubCell"/>
</dbReference>
<comment type="similarity">
    <text evidence="8">Belongs to the TRAF3IP1 family.</text>
</comment>
<keyword evidence="11" id="KW-1185">Reference proteome</keyword>
<evidence type="ECO:0000256" key="2">
    <source>
        <dbReference type="ARBA" id="ARBA00004430"/>
    </source>
</evidence>
<keyword evidence="4" id="KW-0970">Cilium biogenesis/degradation</keyword>
<dbReference type="InterPro" id="IPR042576">
    <property type="entry name" value="TRAF3IP1_N_sf"/>
</dbReference>
<feature type="domain" description="TRAF3-interacting protein 1 N-terminal" evidence="9">
    <location>
        <begin position="1"/>
        <end position="52"/>
    </location>
</feature>
<keyword evidence="3" id="KW-0963">Cytoplasm</keyword>
<evidence type="ECO:0000256" key="7">
    <source>
        <dbReference type="ARBA" id="ARBA00023273"/>
    </source>
</evidence>
<dbReference type="InterPro" id="IPR040468">
    <property type="entry name" value="TRAF3IP1_N"/>
</dbReference>
<dbReference type="Proteomes" id="UP001529510">
    <property type="component" value="Unassembled WGS sequence"/>
</dbReference>
<dbReference type="AlphaFoldDB" id="A0ABD0QF76"/>
<protein>
    <recommendedName>
        <fullName evidence="9">TRAF3-interacting protein 1 N-terminal domain-containing protein</fullName>
    </recommendedName>
</protein>
<evidence type="ECO:0000313" key="11">
    <source>
        <dbReference type="Proteomes" id="UP001529510"/>
    </source>
</evidence>